<proteinExistence type="predicted"/>
<dbReference type="EMBL" id="LGTZ01000146">
    <property type="protein sequence ID" value="OJD27030.1"/>
    <property type="molecule type" value="Genomic_DNA"/>
</dbReference>
<gene>
    <name evidence="2" type="ORF">ACJ73_01575</name>
</gene>
<dbReference type="STRING" id="1658174.A0A1J9QDZ1"/>
<protein>
    <recommendedName>
        <fullName evidence="4">C2H2-type domain-containing protein</fullName>
    </recommendedName>
</protein>
<comment type="caution">
    <text evidence="2">The sequence shown here is derived from an EMBL/GenBank/DDBJ whole genome shotgun (WGS) entry which is preliminary data.</text>
</comment>
<evidence type="ECO:0000313" key="2">
    <source>
        <dbReference type="EMBL" id="OJD27030.1"/>
    </source>
</evidence>
<dbReference type="InterPro" id="IPR021842">
    <property type="entry name" value="DUF3435"/>
</dbReference>
<reference evidence="2 3" key="1">
    <citation type="submission" date="2015-08" db="EMBL/GenBank/DDBJ databases">
        <title>Emmonsia species relationships and genome sequence.</title>
        <authorList>
            <person name="Cuomo C.A."/>
            <person name="Schwartz I.S."/>
            <person name="Kenyon C."/>
            <person name="De Hoog G.S."/>
            <person name="Govender N.P."/>
            <person name="Botha A."/>
            <person name="Moreno L."/>
            <person name="De Vries M."/>
            <person name="Munoz J.F."/>
            <person name="Stielow J.B."/>
        </authorList>
    </citation>
    <scope>NUCLEOTIDE SEQUENCE [LARGE SCALE GENOMIC DNA]</scope>
    <source>
        <strain evidence="2 3">EI222</strain>
    </source>
</reference>
<evidence type="ECO:0000256" key="1">
    <source>
        <dbReference type="SAM" id="MobiDB-lite"/>
    </source>
</evidence>
<dbReference type="VEuPathDB" id="FungiDB:ACJ73_01575"/>
<name>A0A1J9QDZ1_9EURO</name>
<evidence type="ECO:0000313" key="3">
    <source>
        <dbReference type="Proteomes" id="UP000242791"/>
    </source>
</evidence>
<accession>A0A1J9QDZ1</accession>
<keyword evidence="3" id="KW-1185">Reference proteome</keyword>
<organism evidence="2 3">
    <name type="scientific">Blastomyces percursus</name>
    <dbReference type="NCBI Taxonomy" id="1658174"/>
    <lineage>
        <taxon>Eukaryota</taxon>
        <taxon>Fungi</taxon>
        <taxon>Dikarya</taxon>
        <taxon>Ascomycota</taxon>
        <taxon>Pezizomycotina</taxon>
        <taxon>Eurotiomycetes</taxon>
        <taxon>Eurotiomycetidae</taxon>
        <taxon>Onygenales</taxon>
        <taxon>Ajellomycetaceae</taxon>
        <taxon>Blastomyces</taxon>
    </lineage>
</organism>
<dbReference type="AlphaFoldDB" id="A0A1J9QDZ1"/>
<dbReference type="PANTHER" id="PTHR37535:SF3">
    <property type="entry name" value="FLUG DOMAIN-CONTAINING PROTEIN"/>
    <property type="match status" value="1"/>
</dbReference>
<sequence length="626" mass="71923">MKTSNYSRIAYLGRTSMAMNMNLQGSRLELLSHSLQHLTFNIKRTSGSEKVIRWVTLDSEFLKGHRYRDDEILPRTWFNCHPVLGLGFLFWVSVIGLADHAFRGISTIDELLEKRPPKGKESWTLKWNDDIRDRPFLGMVAVEGRSHDRALTFSSLRHHITSLAQRDGFGDPLRVHGIRGGMANKIDPNASTASRNQGLDHKNSATFVKYQSQLKSLDMQALFYDLKRDYECRDMERSMAHHRDPNVPLNLDAEAAAEFMHDHEIVSINERIVELTRQIAGEPDKYPILASERTTLYSSKARKLRSKRQHFIARWWAASYDEYIAGNEFNEKDTTSLFDIYSKYIPERARLKENLFKEVSLDSEIGRQCLQDAINLCMSTERVAYYPGLSPVDGLCPVCSCSMSSVSLQFRAKHILQCRRKSMNAAPYQQQYKNGKRAHRRVGRVFLEFCYLCTFFCNDEADWARHCKTHLQNLQPRCGRLTFRYTLVAPGFFPFCLGDEKMPPERRFTQWMQTATLLNHIDNQHLSKLSSERAILCPHPCCGDTNYAGVTGLKRHSTMSIRSGNLVRTAFRKRTWDFGDDRAQLDEARPVENSGVDRATIEESCQPGDQCDGPPRPASKKRRSSP</sequence>
<dbReference type="PANTHER" id="PTHR37535">
    <property type="entry name" value="FLUG DOMAIN PROTEIN"/>
    <property type="match status" value="1"/>
</dbReference>
<feature type="region of interest" description="Disordered" evidence="1">
    <location>
        <begin position="586"/>
        <end position="626"/>
    </location>
</feature>
<dbReference type="Pfam" id="PF11917">
    <property type="entry name" value="DUF3435"/>
    <property type="match status" value="1"/>
</dbReference>
<dbReference type="Proteomes" id="UP000242791">
    <property type="component" value="Unassembled WGS sequence"/>
</dbReference>
<dbReference type="OrthoDB" id="4185537at2759"/>
<evidence type="ECO:0008006" key="4">
    <source>
        <dbReference type="Google" id="ProtNLM"/>
    </source>
</evidence>